<protein>
    <submittedName>
        <fullName evidence="1">Uncharacterized protein</fullName>
    </submittedName>
</protein>
<dbReference type="EMBL" id="JAHRHJ020000006">
    <property type="protein sequence ID" value="KAH9310698.1"/>
    <property type="molecule type" value="Genomic_DNA"/>
</dbReference>
<reference evidence="1 2" key="1">
    <citation type="journal article" date="2021" name="Nat. Plants">
        <title>The Taxus genome provides insights into paclitaxel biosynthesis.</title>
        <authorList>
            <person name="Xiong X."/>
            <person name="Gou J."/>
            <person name="Liao Q."/>
            <person name="Li Y."/>
            <person name="Zhou Q."/>
            <person name="Bi G."/>
            <person name="Li C."/>
            <person name="Du R."/>
            <person name="Wang X."/>
            <person name="Sun T."/>
            <person name="Guo L."/>
            <person name="Liang H."/>
            <person name="Lu P."/>
            <person name="Wu Y."/>
            <person name="Zhang Z."/>
            <person name="Ro D.K."/>
            <person name="Shang Y."/>
            <person name="Huang S."/>
            <person name="Yan J."/>
        </authorList>
    </citation>
    <scope>NUCLEOTIDE SEQUENCE [LARGE SCALE GENOMIC DNA]</scope>
    <source>
        <strain evidence="1">Ta-2019</strain>
    </source>
</reference>
<keyword evidence="2" id="KW-1185">Reference proteome</keyword>
<evidence type="ECO:0000313" key="2">
    <source>
        <dbReference type="Proteomes" id="UP000824469"/>
    </source>
</evidence>
<feature type="non-terminal residue" evidence="1">
    <location>
        <position position="124"/>
    </location>
</feature>
<gene>
    <name evidence="1" type="ORF">KI387_025733</name>
</gene>
<sequence>TCWALLPWSSAQACTSDEADLGGCLKVVYGASMEVFRSTESTEKIKKTFFISSSAIFDRVCPGYVLCTSGAYLERTSTTWYVPDRVHRGQGHTGWSNAGDVIPIKPVLLKGASSMPWLLPTTAN</sequence>
<comment type="caution">
    <text evidence="1">The sequence shown here is derived from an EMBL/GenBank/DDBJ whole genome shotgun (WGS) entry which is preliminary data.</text>
</comment>
<evidence type="ECO:0000313" key="1">
    <source>
        <dbReference type="EMBL" id="KAH9310698.1"/>
    </source>
</evidence>
<proteinExistence type="predicted"/>
<name>A0AA38KX26_TAXCH</name>
<feature type="non-terminal residue" evidence="1">
    <location>
        <position position="1"/>
    </location>
</feature>
<dbReference type="Proteomes" id="UP000824469">
    <property type="component" value="Unassembled WGS sequence"/>
</dbReference>
<dbReference type="AlphaFoldDB" id="A0AA38KX26"/>
<accession>A0AA38KX26</accession>
<organism evidence="1 2">
    <name type="scientific">Taxus chinensis</name>
    <name type="common">Chinese yew</name>
    <name type="synonym">Taxus wallichiana var. chinensis</name>
    <dbReference type="NCBI Taxonomy" id="29808"/>
    <lineage>
        <taxon>Eukaryota</taxon>
        <taxon>Viridiplantae</taxon>
        <taxon>Streptophyta</taxon>
        <taxon>Embryophyta</taxon>
        <taxon>Tracheophyta</taxon>
        <taxon>Spermatophyta</taxon>
        <taxon>Pinopsida</taxon>
        <taxon>Pinidae</taxon>
        <taxon>Conifers II</taxon>
        <taxon>Cupressales</taxon>
        <taxon>Taxaceae</taxon>
        <taxon>Taxus</taxon>
    </lineage>
</organism>